<dbReference type="HOGENOM" id="CLU_009579_3_6_1"/>
<dbReference type="PRINTS" id="PR00237">
    <property type="entry name" value="GPCRRHODOPSN"/>
</dbReference>
<dbReference type="AlphaFoldDB" id="A7S768"/>
<feature type="transmembrane region" description="Helical" evidence="11">
    <location>
        <begin position="66"/>
        <end position="86"/>
    </location>
</feature>
<gene>
    <name evidence="13" type="ORF">NEMVEDRAFT_v1g207873</name>
</gene>
<dbReference type="GO" id="GO:0007186">
    <property type="term" value="P:G protein-coupled receptor signaling pathway"/>
    <property type="evidence" value="ECO:0000318"/>
    <property type="project" value="GO_Central"/>
</dbReference>
<feature type="transmembrane region" description="Helical" evidence="11">
    <location>
        <begin position="255"/>
        <end position="275"/>
    </location>
</feature>
<feature type="transmembrane region" description="Helical" evidence="11">
    <location>
        <begin position="106"/>
        <end position="124"/>
    </location>
</feature>
<evidence type="ECO:0000256" key="8">
    <source>
        <dbReference type="ARBA" id="ARBA00023224"/>
    </source>
</evidence>
<evidence type="ECO:0000256" key="9">
    <source>
        <dbReference type="RuleBase" id="RU000688"/>
    </source>
</evidence>
<keyword evidence="2" id="KW-1003">Cell membrane</keyword>
<dbReference type="Pfam" id="PF00001">
    <property type="entry name" value="7tm_1"/>
    <property type="match status" value="1"/>
</dbReference>
<comment type="subcellular location">
    <subcellularLocation>
        <location evidence="1">Cell membrane</location>
        <topology evidence="1">Multi-pass membrane protein</topology>
    </subcellularLocation>
</comment>
<dbReference type="EMBL" id="DS469591">
    <property type="protein sequence ID" value="EDO40480.1"/>
    <property type="molecule type" value="Genomic_DNA"/>
</dbReference>
<accession>A7S768</accession>
<dbReference type="PANTHER" id="PTHR24249:SF372">
    <property type="entry name" value="G-PROTEIN COUPLED RECEPTORS FAMILY 1 PROFILE DOMAIN-CONTAINING PROTEIN"/>
    <property type="match status" value="1"/>
</dbReference>
<dbReference type="OrthoDB" id="5980742at2759"/>
<dbReference type="eggNOG" id="KOG3656">
    <property type="taxonomic scope" value="Eukaryota"/>
</dbReference>
<dbReference type="OMA" id="RCESRAN"/>
<dbReference type="PROSITE" id="PS00237">
    <property type="entry name" value="G_PROTEIN_RECEP_F1_1"/>
    <property type="match status" value="1"/>
</dbReference>
<feature type="transmembrane region" description="Helical" evidence="11">
    <location>
        <begin position="295"/>
        <end position="313"/>
    </location>
</feature>
<reference evidence="13 14" key="1">
    <citation type="journal article" date="2007" name="Science">
        <title>Sea anemone genome reveals ancestral eumetazoan gene repertoire and genomic organization.</title>
        <authorList>
            <person name="Putnam N.H."/>
            <person name="Srivastava M."/>
            <person name="Hellsten U."/>
            <person name="Dirks B."/>
            <person name="Chapman J."/>
            <person name="Salamov A."/>
            <person name="Terry A."/>
            <person name="Shapiro H."/>
            <person name="Lindquist E."/>
            <person name="Kapitonov V.V."/>
            <person name="Jurka J."/>
            <person name="Genikhovich G."/>
            <person name="Grigoriev I.V."/>
            <person name="Lucas S.M."/>
            <person name="Steele R.E."/>
            <person name="Finnerty J.R."/>
            <person name="Technau U."/>
            <person name="Martindale M.Q."/>
            <person name="Rokhsar D.S."/>
        </authorList>
    </citation>
    <scope>NUCLEOTIDE SEQUENCE [LARGE SCALE GENOMIC DNA]</scope>
    <source>
        <strain evidence="14">CH2 X CH6</strain>
    </source>
</reference>
<organism evidence="13 14">
    <name type="scientific">Nematostella vectensis</name>
    <name type="common">Starlet sea anemone</name>
    <dbReference type="NCBI Taxonomy" id="45351"/>
    <lineage>
        <taxon>Eukaryota</taxon>
        <taxon>Metazoa</taxon>
        <taxon>Cnidaria</taxon>
        <taxon>Anthozoa</taxon>
        <taxon>Hexacorallia</taxon>
        <taxon>Actiniaria</taxon>
        <taxon>Edwardsiidae</taxon>
        <taxon>Nematostella</taxon>
    </lineage>
</organism>
<feature type="transmembrane region" description="Helical" evidence="11">
    <location>
        <begin position="191"/>
        <end position="214"/>
    </location>
</feature>
<evidence type="ECO:0000256" key="3">
    <source>
        <dbReference type="ARBA" id="ARBA00022692"/>
    </source>
</evidence>
<keyword evidence="6 11" id="KW-0472">Membrane</keyword>
<evidence type="ECO:0000313" key="13">
    <source>
        <dbReference type="EMBL" id="EDO40480.1"/>
    </source>
</evidence>
<evidence type="ECO:0000256" key="7">
    <source>
        <dbReference type="ARBA" id="ARBA00023170"/>
    </source>
</evidence>
<dbReference type="InterPro" id="IPR000276">
    <property type="entry name" value="GPCR_Rhodpsn"/>
</dbReference>
<proteinExistence type="inferred from homology"/>
<dbReference type="CDD" id="cd00637">
    <property type="entry name" value="7tm_classA_rhodopsin-like"/>
    <property type="match status" value="1"/>
</dbReference>
<evidence type="ECO:0000313" key="14">
    <source>
        <dbReference type="Proteomes" id="UP000001593"/>
    </source>
</evidence>
<name>A7S768_NEMVE</name>
<dbReference type="KEGG" id="nve:5512166"/>
<feature type="transmembrane region" description="Helical" evidence="11">
    <location>
        <begin position="144"/>
        <end position="166"/>
    </location>
</feature>
<evidence type="ECO:0000256" key="10">
    <source>
        <dbReference type="SAM" id="MobiDB-lite"/>
    </source>
</evidence>
<evidence type="ECO:0000256" key="2">
    <source>
        <dbReference type="ARBA" id="ARBA00022475"/>
    </source>
</evidence>
<keyword evidence="4 11" id="KW-1133">Transmembrane helix</keyword>
<evidence type="ECO:0000259" key="12">
    <source>
        <dbReference type="PROSITE" id="PS50262"/>
    </source>
</evidence>
<feature type="region of interest" description="Disordered" evidence="10">
    <location>
        <begin position="325"/>
        <end position="348"/>
    </location>
</feature>
<dbReference type="InterPro" id="IPR050569">
    <property type="entry name" value="TAAR"/>
</dbReference>
<evidence type="ECO:0000256" key="11">
    <source>
        <dbReference type="SAM" id="Phobius"/>
    </source>
</evidence>
<evidence type="ECO:0000256" key="6">
    <source>
        <dbReference type="ARBA" id="ARBA00023136"/>
    </source>
</evidence>
<dbReference type="SUPFAM" id="SSF81321">
    <property type="entry name" value="Family A G protein-coupled receptor-like"/>
    <property type="match status" value="1"/>
</dbReference>
<keyword evidence="8 9" id="KW-0807">Transducer</keyword>
<evidence type="ECO:0000256" key="5">
    <source>
        <dbReference type="ARBA" id="ARBA00023040"/>
    </source>
</evidence>
<dbReference type="InterPro" id="IPR017452">
    <property type="entry name" value="GPCR_Rhodpsn_7TM"/>
</dbReference>
<keyword evidence="5 9" id="KW-0297">G-protein coupled receptor</keyword>
<keyword evidence="7 9" id="KW-0675">Receptor</keyword>
<evidence type="ECO:0000256" key="4">
    <source>
        <dbReference type="ARBA" id="ARBA00022989"/>
    </source>
</evidence>
<keyword evidence="14" id="KW-1185">Reference proteome</keyword>
<dbReference type="STRING" id="45351.A7S768"/>
<dbReference type="PROSITE" id="PS50262">
    <property type="entry name" value="G_PROTEIN_RECEP_F1_2"/>
    <property type="match status" value="1"/>
</dbReference>
<dbReference type="Proteomes" id="UP000001593">
    <property type="component" value="Unassembled WGS sequence"/>
</dbReference>
<dbReference type="Gene3D" id="1.20.1070.10">
    <property type="entry name" value="Rhodopsin 7-helix transmembrane proteins"/>
    <property type="match status" value="1"/>
</dbReference>
<comment type="similarity">
    <text evidence="9">Belongs to the G-protein coupled receptor 1 family.</text>
</comment>
<protein>
    <recommendedName>
        <fullName evidence="12">G-protein coupled receptors family 1 profile domain-containing protein</fullName>
    </recommendedName>
</protein>
<feature type="domain" description="G-protein coupled receptors family 1 profile" evidence="12">
    <location>
        <begin position="49"/>
        <end position="311"/>
    </location>
</feature>
<dbReference type="PANTHER" id="PTHR24249">
    <property type="entry name" value="HISTAMINE RECEPTOR-RELATED G-PROTEIN COUPLED RECEPTOR"/>
    <property type="match status" value="1"/>
</dbReference>
<dbReference type="GO" id="GO:0004930">
    <property type="term" value="F:G protein-coupled receptor activity"/>
    <property type="evidence" value="ECO:0000318"/>
    <property type="project" value="GO_Central"/>
</dbReference>
<sequence>MMEGNISEVWNWTDEGYKDEEGMKDMAPPGFSTAVDTLPIILSVLIVIANLLVMVLVALNRRLRTLTNAFLVSLAVSDLVTGAVVIPLNLVCSCTYDAMVCTITPITWRFTSISSVLHLMVVTADRYAAIVYAIRYTTIITKSFALISTALIWACSLFMALIQFAWWPKNIESMTEEQKAAAEDRSAQAQAIYHLVTLALFFAIPFVLLIFSYIRIFMIVRYHEQQIKKVNRPAGLLIPEEKKSKSFNIQAQWKSAIIFLVMVIVFAVCWLPYYMHGLNEIIQLYNLPHWAEYVFFYYPRFFTSLANPVLYILGKHDFKKALFPPKPESRTQTTSLEHRASNAKSSLM</sequence>
<dbReference type="GO" id="GO:0005886">
    <property type="term" value="C:plasma membrane"/>
    <property type="evidence" value="ECO:0000318"/>
    <property type="project" value="GO_Central"/>
</dbReference>
<feature type="transmembrane region" description="Helical" evidence="11">
    <location>
        <begin position="38"/>
        <end position="59"/>
    </location>
</feature>
<evidence type="ECO:0000256" key="1">
    <source>
        <dbReference type="ARBA" id="ARBA00004651"/>
    </source>
</evidence>
<dbReference type="InParanoid" id="A7S768"/>
<dbReference type="PhylomeDB" id="A7S768"/>
<keyword evidence="3 9" id="KW-0812">Transmembrane</keyword>